<feature type="non-terminal residue" evidence="1">
    <location>
        <position position="1"/>
    </location>
</feature>
<dbReference type="EMBL" id="CAJHNH020004569">
    <property type="protein sequence ID" value="CAG5131301.1"/>
    <property type="molecule type" value="Genomic_DNA"/>
</dbReference>
<evidence type="ECO:0000313" key="1">
    <source>
        <dbReference type="EMBL" id="CAG5131301.1"/>
    </source>
</evidence>
<organism evidence="1 2">
    <name type="scientific">Candidula unifasciata</name>
    <dbReference type="NCBI Taxonomy" id="100452"/>
    <lineage>
        <taxon>Eukaryota</taxon>
        <taxon>Metazoa</taxon>
        <taxon>Spiralia</taxon>
        <taxon>Lophotrochozoa</taxon>
        <taxon>Mollusca</taxon>
        <taxon>Gastropoda</taxon>
        <taxon>Heterobranchia</taxon>
        <taxon>Euthyneura</taxon>
        <taxon>Panpulmonata</taxon>
        <taxon>Eupulmonata</taxon>
        <taxon>Stylommatophora</taxon>
        <taxon>Helicina</taxon>
        <taxon>Helicoidea</taxon>
        <taxon>Geomitridae</taxon>
        <taxon>Candidula</taxon>
    </lineage>
</organism>
<protein>
    <submittedName>
        <fullName evidence="1">Uncharacterized protein</fullName>
    </submittedName>
</protein>
<evidence type="ECO:0000313" key="2">
    <source>
        <dbReference type="Proteomes" id="UP000678393"/>
    </source>
</evidence>
<accession>A0A8S3ZYC3</accession>
<name>A0A8S3ZYC3_9EUPU</name>
<proteinExistence type="predicted"/>
<reference evidence="1" key="1">
    <citation type="submission" date="2021-04" db="EMBL/GenBank/DDBJ databases">
        <authorList>
            <consortium name="Molecular Ecology Group"/>
        </authorList>
    </citation>
    <scope>NUCLEOTIDE SEQUENCE</scope>
</reference>
<feature type="non-terminal residue" evidence="1">
    <location>
        <position position="96"/>
    </location>
</feature>
<gene>
    <name evidence="1" type="ORF">CUNI_LOCUS16859</name>
</gene>
<keyword evidence="2" id="KW-1185">Reference proteome</keyword>
<dbReference type="Proteomes" id="UP000678393">
    <property type="component" value="Unassembled WGS sequence"/>
</dbReference>
<comment type="caution">
    <text evidence="1">The sequence shown here is derived from an EMBL/GenBank/DDBJ whole genome shotgun (WGS) entry which is preliminary data.</text>
</comment>
<dbReference type="AlphaFoldDB" id="A0A8S3ZYC3"/>
<sequence>VQMNNLTSIVQSGPLLGDHHISYGLNVTLWISSSNLLDLYNETVISLTGNGKTIYHGGRNGTVVEPGKILEYVVPLFESSWIQLDKLQMPTAFDVM</sequence>